<dbReference type="InterPro" id="IPR025447">
    <property type="entry name" value="DUF4192"/>
</dbReference>
<evidence type="ECO:0000313" key="2">
    <source>
        <dbReference type="Proteomes" id="UP001321506"/>
    </source>
</evidence>
<organism evidence="1 2">
    <name type="scientific">Ruicaihuangia caeni</name>
    <dbReference type="NCBI Taxonomy" id="3042517"/>
    <lineage>
        <taxon>Bacteria</taxon>
        <taxon>Bacillati</taxon>
        <taxon>Actinomycetota</taxon>
        <taxon>Actinomycetes</taxon>
        <taxon>Micrococcales</taxon>
        <taxon>Microbacteriaceae</taxon>
        <taxon>Ruicaihuangia</taxon>
    </lineage>
</organism>
<dbReference type="Proteomes" id="UP001321506">
    <property type="component" value="Unassembled WGS sequence"/>
</dbReference>
<dbReference type="EMBL" id="JASATX010000001">
    <property type="protein sequence ID" value="MDI2097482.1"/>
    <property type="molecule type" value="Genomic_DNA"/>
</dbReference>
<dbReference type="AlphaFoldDB" id="A0AAW6T773"/>
<evidence type="ECO:0000313" key="1">
    <source>
        <dbReference type="EMBL" id="MDI2097482.1"/>
    </source>
</evidence>
<proteinExistence type="predicted"/>
<comment type="caution">
    <text evidence="1">The sequence shown here is derived from an EMBL/GenBank/DDBJ whole genome shotgun (WGS) entry which is preliminary data.</text>
</comment>
<protein>
    <submittedName>
        <fullName evidence="1">DUF4192 domain-containing protein</fullName>
    </submittedName>
</protein>
<sequence>METIVKASRPEQLLAIVPILVGVQPVESAVFVAFRGKRSQGALRISLPPDEHEPASAAAAWAIGTLCKVREVDSVALVVYSSTGSAGEPGSQLVAAALHAADRAGFGVRDALWVGAEGWGSYFEPESAPRPLALIDEALTEHRAQADLPDSPSITSLAEVRLPPAAYLAAFDGALDRFDPPPSLERACDEVLRILDEHLQPDAGQREPMPAEHAAALVALSHSPVLRDVMMLHSAFGNSAFGNSAFVGSRLESEVHSRDIARSVLPTSHAEDSAAYAEALEQASRLLIGEGPRPDRARLGRAIEVFSWLAGAAKELAAPALTVLAWLHWTCGLGSVAGEVLDRARELEPDYGMAELLGQVLRSGKLPEWAFNPDA</sequence>
<gene>
    <name evidence="1" type="ORF">QF206_00680</name>
</gene>
<reference evidence="1 2" key="1">
    <citation type="submission" date="2023-04" db="EMBL/GenBank/DDBJ databases">
        <title>Klugiella caeni sp. nov. isolated from the sludge of biochemical tank.</title>
        <authorList>
            <person name="Geng K."/>
        </authorList>
    </citation>
    <scope>NUCLEOTIDE SEQUENCE [LARGE SCALE GENOMIC DNA]</scope>
    <source>
        <strain evidence="1 2">YN-L-19</strain>
    </source>
</reference>
<accession>A0AAW6T773</accession>
<dbReference type="RefSeq" id="WP_281487275.1">
    <property type="nucleotide sequence ID" value="NZ_JASATX010000001.1"/>
</dbReference>
<keyword evidence="2" id="KW-1185">Reference proteome</keyword>
<dbReference type="Pfam" id="PF13830">
    <property type="entry name" value="DUF4192"/>
    <property type="match status" value="2"/>
</dbReference>
<name>A0AAW6T773_9MICO</name>